<dbReference type="SUPFAM" id="SSF52096">
    <property type="entry name" value="ClpP/crotonase"/>
    <property type="match status" value="1"/>
</dbReference>
<reference evidence="1 2" key="1">
    <citation type="journal article" date="2017" name="Front. Microbiol.">
        <title>Genome Sequence of Desulfurella amilsii Strain TR1 and Comparative Genomics of Desulfurellaceae Family.</title>
        <authorList>
            <person name="Florentino A.P."/>
            <person name="Stams A.J."/>
            <person name="Sanchez-Andrea I."/>
        </authorList>
    </citation>
    <scope>NUCLEOTIDE SEQUENCE [LARGE SCALE GENOMIC DNA]</scope>
    <source>
        <strain evidence="1 2">TR1</strain>
    </source>
</reference>
<proteinExistence type="predicted"/>
<evidence type="ECO:0000313" key="1">
    <source>
        <dbReference type="EMBL" id="OSS43081.1"/>
    </source>
</evidence>
<protein>
    <submittedName>
        <fullName evidence="1">Enoyl-CoA hydratase</fullName>
        <ecNumber evidence="1">4.2.1.17</ecNumber>
    </submittedName>
</protein>
<dbReference type="EC" id="4.2.1.17" evidence="1"/>
<dbReference type="InterPro" id="IPR001753">
    <property type="entry name" value="Enoyl-CoA_hydra/iso"/>
</dbReference>
<dbReference type="PANTHER" id="PTHR11941:SF75">
    <property type="entry name" value="ENOYL-COA HYDRATASE_ISOMERASE FAMILY PROTEIN"/>
    <property type="match status" value="1"/>
</dbReference>
<dbReference type="Gene3D" id="3.90.226.10">
    <property type="entry name" value="2-enoyl-CoA Hydratase, Chain A, domain 1"/>
    <property type="match status" value="1"/>
</dbReference>
<dbReference type="GO" id="GO:0004165">
    <property type="term" value="F:delta(3)-delta(2)-enoyl-CoA isomerase activity"/>
    <property type="evidence" value="ECO:0007669"/>
    <property type="project" value="TreeGrafter"/>
</dbReference>
<dbReference type="EMBL" id="MDSU01000001">
    <property type="protein sequence ID" value="OSS43081.1"/>
    <property type="molecule type" value="Genomic_DNA"/>
</dbReference>
<dbReference type="STRING" id="1562698.DESAMIL20_189"/>
<dbReference type="Pfam" id="PF00378">
    <property type="entry name" value="ECH_1"/>
    <property type="match status" value="1"/>
</dbReference>
<evidence type="ECO:0000313" key="2">
    <source>
        <dbReference type="Proteomes" id="UP000194141"/>
    </source>
</evidence>
<comment type="caution">
    <text evidence="1">The sequence shown here is derived from an EMBL/GenBank/DDBJ whole genome shotgun (WGS) entry which is preliminary data.</text>
</comment>
<keyword evidence="2" id="KW-1185">Reference proteome</keyword>
<dbReference type="InterPro" id="IPR029045">
    <property type="entry name" value="ClpP/crotonase-like_dom_sf"/>
</dbReference>
<dbReference type="GO" id="GO:0006635">
    <property type="term" value="P:fatty acid beta-oxidation"/>
    <property type="evidence" value="ECO:0007669"/>
    <property type="project" value="TreeGrafter"/>
</dbReference>
<name>A0A1X4XZW2_9BACT</name>
<gene>
    <name evidence="1" type="ORF">DESAMIL20_189</name>
</gene>
<dbReference type="PANTHER" id="PTHR11941">
    <property type="entry name" value="ENOYL-COA HYDRATASE-RELATED"/>
    <property type="match status" value="1"/>
</dbReference>
<organism evidence="1 2">
    <name type="scientific">Desulfurella amilsii</name>
    <dbReference type="NCBI Taxonomy" id="1562698"/>
    <lineage>
        <taxon>Bacteria</taxon>
        <taxon>Pseudomonadati</taxon>
        <taxon>Campylobacterota</taxon>
        <taxon>Desulfurellia</taxon>
        <taxon>Desulfurellales</taxon>
        <taxon>Desulfurellaceae</taxon>
        <taxon>Desulfurella</taxon>
    </lineage>
</organism>
<dbReference type="Proteomes" id="UP000194141">
    <property type="component" value="Unassembled WGS sequence"/>
</dbReference>
<dbReference type="CDD" id="cd06558">
    <property type="entry name" value="crotonase-like"/>
    <property type="match status" value="1"/>
</dbReference>
<accession>A0A1X4XZW2</accession>
<keyword evidence="1" id="KW-0456">Lyase</keyword>
<dbReference type="AlphaFoldDB" id="A0A1X4XZW2"/>
<dbReference type="RefSeq" id="WP_086033004.1">
    <property type="nucleotide sequence ID" value="NZ_MDSU01000001.1"/>
</dbReference>
<dbReference type="GO" id="GO:0004300">
    <property type="term" value="F:enoyl-CoA hydratase activity"/>
    <property type="evidence" value="ECO:0007669"/>
    <property type="project" value="UniProtKB-EC"/>
</dbReference>
<dbReference type="OrthoDB" id="5365311at2"/>
<sequence length="237" mass="27443">MTRILTDKKDDIAYIIMNNKENRHDIVFANEFLETLDACISDQTTKSIIITSNDEKNFSQGIDVEWIKTNLKEKNYNIIKEFLYKMNKVFKKIIFSCVPTIAQINGHAFGNGALLGLACDFRFARQDRGFFCFPEVDVGIPFLPSMIEYSKKAINYQYYQEIVFTGKRCTADELEKQGVIVKSGANVEELEGITFDFAKTLDKNRVIYQKLKDRIFANIKEAFEKDKHYIETLDIFA</sequence>